<dbReference type="Gene3D" id="2.40.40.10">
    <property type="entry name" value="RlpA-like domain"/>
    <property type="match status" value="1"/>
</dbReference>
<sequence length="451" mass="48232">MLKLQATNRLRNYSLSAVAAGFVFFAGPIAADASDFGDKLLTDGIENSHVEKLQDLLVEEGYLQQNDASGVYDNSTTDAVTNYQEDQQLLADGLAGVQTLGALKVLGKGDENELVTDLQGTLQDSGHYNGSVDGYFDGETHDSVKSFQSDADIAVDGLAGPETFGALYYGNSEAVEEDASEDEATEDKATEEEPVEDEATEDKATEEEAVEEEATEDEATEEEPVEEEATEDEATEEEPVEEEATEDEATEEDAVEDEAAEEEGTEEEPVEEEATEDEEATEEDAVEDEATEEEGTEEEPVEEEAAEEEGTEEDAVEDEGTEEEATEEEPVEEEATEEEDEDVGTESNGTSSDVEGETYTMDATAYTANCDGCSGVTATGIDLNNDRDANVVAVDPNVIPLGSTVHVEGYGEAVAGDTGGAITGESIDLHVPTQEEAEQFGRQSVEVTVLD</sequence>
<dbReference type="GO" id="GO:0004553">
    <property type="term" value="F:hydrolase activity, hydrolyzing O-glycosyl compounds"/>
    <property type="evidence" value="ECO:0007669"/>
    <property type="project" value="InterPro"/>
</dbReference>
<evidence type="ECO:0000259" key="4">
    <source>
        <dbReference type="Pfam" id="PF01471"/>
    </source>
</evidence>
<dbReference type="KEGG" id="scib:HUG20_04055"/>
<dbReference type="Pfam" id="PF06725">
    <property type="entry name" value="3D"/>
    <property type="match status" value="1"/>
</dbReference>
<dbReference type="RefSeq" id="WP_200088383.1">
    <property type="nucleotide sequence ID" value="NZ_CP054706.1"/>
</dbReference>
<evidence type="ECO:0000313" key="6">
    <source>
        <dbReference type="EMBL" id="QQK79158.1"/>
    </source>
</evidence>
<dbReference type="InterPro" id="IPR036366">
    <property type="entry name" value="PGBDSf"/>
</dbReference>
<dbReference type="Gene3D" id="1.10.101.10">
    <property type="entry name" value="PGBD-like superfamily/PGBD"/>
    <property type="match status" value="2"/>
</dbReference>
<protein>
    <submittedName>
        <fullName evidence="6">Peptidoglycan-binding protein</fullName>
    </submittedName>
</protein>
<feature type="domain" description="Peptidoglycan binding-like" evidence="4">
    <location>
        <begin position="48"/>
        <end position="103"/>
    </location>
</feature>
<evidence type="ECO:0000313" key="7">
    <source>
        <dbReference type="Proteomes" id="UP000595349"/>
    </source>
</evidence>
<dbReference type="InterPro" id="IPR036365">
    <property type="entry name" value="PGBD-like_sf"/>
</dbReference>
<reference evidence="6 7" key="1">
    <citation type="submission" date="2020-06" db="EMBL/GenBank/DDBJ databases">
        <title>Genomic analysis of Salicibibacter sp. NKC21-4.</title>
        <authorList>
            <person name="Oh Y.J."/>
        </authorList>
    </citation>
    <scope>NUCLEOTIDE SEQUENCE [LARGE SCALE GENOMIC DNA]</scope>
    <source>
        <strain evidence="6 7">NKC21-4</strain>
    </source>
</reference>
<dbReference type="SUPFAM" id="SSF50685">
    <property type="entry name" value="Barwin-like endoglucanases"/>
    <property type="match status" value="1"/>
</dbReference>
<organism evidence="6 7">
    <name type="scientific">Salicibibacter cibi</name>
    <dbReference type="NCBI Taxonomy" id="2743001"/>
    <lineage>
        <taxon>Bacteria</taxon>
        <taxon>Bacillati</taxon>
        <taxon>Bacillota</taxon>
        <taxon>Bacilli</taxon>
        <taxon>Bacillales</taxon>
        <taxon>Bacillaceae</taxon>
        <taxon>Salicibibacter</taxon>
    </lineage>
</organism>
<evidence type="ECO:0000256" key="3">
    <source>
        <dbReference type="SAM" id="SignalP"/>
    </source>
</evidence>
<dbReference type="PANTHER" id="PTHR39160">
    <property type="entry name" value="CELL WALL-BINDING PROTEIN YOCH"/>
    <property type="match status" value="1"/>
</dbReference>
<proteinExistence type="predicted"/>
<keyword evidence="1 3" id="KW-0732">Signal</keyword>
<dbReference type="GO" id="GO:0019867">
    <property type="term" value="C:outer membrane"/>
    <property type="evidence" value="ECO:0007669"/>
    <property type="project" value="InterPro"/>
</dbReference>
<evidence type="ECO:0000256" key="1">
    <source>
        <dbReference type="ARBA" id="ARBA00022729"/>
    </source>
</evidence>
<feature type="signal peptide" evidence="3">
    <location>
        <begin position="1"/>
        <end position="19"/>
    </location>
</feature>
<evidence type="ECO:0000256" key="2">
    <source>
        <dbReference type="SAM" id="MobiDB-lite"/>
    </source>
</evidence>
<feature type="domain" description="Peptidoglycan binding-like" evidence="4">
    <location>
        <begin position="112"/>
        <end position="167"/>
    </location>
</feature>
<dbReference type="Pfam" id="PF01471">
    <property type="entry name" value="PG_binding_1"/>
    <property type="match status" value="2"/>
</dbReference>
<evidence type="ECO:0000259" key="5">
    <source>
        <dbReference type="Pfam" id="PF06725"/>
    </source>
</evidence>
<feature type="chain" id="PRO_5039235456" evidence="3">
    <location>
        <begin position="20"/>
        <end position="451"/>
    </location>
</feature>
<dbReference type="CDD" id="cd22786">
    <property type="entry name" value="DPBB_YuiC-like"/>
    <property type="match status" value="1"/>
</dbReference>
<dbReference type="GO" id="GO:0009254">
    <property type="term" value="P:peptidoglycan turnover"/>
    <property type="evidence" value="ECO:0007669"/>
    <property type="project" value="InterPro"/>
</dbReference>
<dbReference type="EMBL" id="CP054706">
    <property type="protein sequence ID" value="QQK79158.1"/>
    <property type="molecule type" value="Genomic_DNA"/>
</dbReference>
<feature type="region of interest" description="Disordered" evidence="2">
    <location>
        <begin position="174"/>
        <end position="357"/>
    </location>
</feature>
<dbReference type="InterPro" id="IPR051933">
    <property type="entry name" value="Resuscitation_pf_RpfB"/>
</dbReference>
<dbReference type="InterPro" id="IPR036908">
    <property type="entry name" value="RlpA-like_sf"/>
</dbReference>
<gene>
    <name evidence="6" type="ORF">HUG20_04055</name>
</gene>
<dbReference type="SUPFAM" id="SSF47090">
    <property type="entry name" value="PGBD-like"/>
    <property type="match status" value="2"/>
</dbReference>
<feature type="domain" description="3D" evidence="5">
    <location>
        <begin position="391"/>
        <end position="450"/>
    </location>
</feature>
<dbReference type="InterPro" id="IPR010611">
    <property type="entry name" value="3D_dom"/>
</dbReference>
<accession>A0A7T7CEK8</accession>
<dbReference type="AlphaFoldDB" id="A0A7T7CEK8"/>
<name>A0A7T7CEK8_9BACI</name>
<dbReference type="PANTHER" id="PTHR39160:SF4">
    <property type="entry name" value="RESUSCITATION-PROMOTING FACTOR RPFB"/>
    <property type="match status" value="1"/>
</dbReference>
<dbReference type="Proteomes" id="UP000595349">
    <property type="component" value="Chromosome"/>
</dbReference>
<keyword evidence="7" id="KW-1185">Reference proteome</keyword>
<feature type="compositionally biased region" description="Acidic residues" evidence="2">
    <location>
        <begin position="174"/>
        <end position="344"/>
    </location>
</feature>
<dbReference type="InterPro" id="IPR002477">
    <property type="entry name" value="Peptidoglycan-bd-like"/>
</dbReference>